<reference evidence="2 3" key="1">
    <citation type="submission" date="2024-08" db="EMBL/GenBank/DDBJ databases">
        <title>Insights into the chromosomal genome structure of Flemingia macrophylla.</title>
        <authorList>
            <person name="Ding Y."/>
            <person name="Zhao Y."/>
            <person name="Bi W."/>
            <person name="Wu M."/>
            <person name="Zhao G."/>
            <person name="Gong Y."/>
            <person name="Li W."/>
            <person name="Zhang P."/>
        </authorList>
    </citation>
    <scope>NUCLEOTIDE SEQUENCE [LARGE SCALE GENOMIC DNA]</scope>
    <source>
        <strain evidence="2">DYQJB</strain>
        <tissue evidence="2">Leaf</tissue>
    </source>
</reference>
<dbReference type="Gene3D" id="2.40.70.10">
    <property type="entry name" value="Acid Proteases"/>
    <property type="match status" value="1"/>
</dbReference>
<keyword evidence="3" id="KW-1185">Reference proteome</keyword>
<dbReference type="EMBL" id="JBGMDY010000001">
    <property type="protein sequence ID" value="KAL2347429.1"/>
    <property type="molecule type" value="Genomic_DNA"/>
</dbReference>
<dbReference type="PANTHER" id="PTHR33240:SF15">
    <property type="entry name" value="GAG-PRO-LIKE PROTEIN"/>
    <property type="match status" value="1"/>
</dbReference>
<evidence type="ECO:0000313" key="2">
    <source>
        <dbReference type="EMBL" id="KAL2347429.1"/>
    </source>
</evidence>
<comment type="caution">
    <text evidence="2">The sequence shown here is derived from an EMBL/GenBank/DDBJ whole genome shotgun (WGS) entry which is preliminary data.</text>
</comment>
<keyword evidence="1" id="KW-0175">Coiled coil</keyword>
<proteinExistence type="predicted"/>
<feature type="coiled-coil region" evidence="1">
    <location>
        <begin position="89"/>
        <end position="187"/>
    </location>
</feature>
<evidence type="ECO:0000256" key="1">
    <source>
        <dbReference type="SAM" id="Coils"/>
    </source>
</evidence>
<accession>A0ABD1NH35</accession>
<gene>
    <name evidence="2" type="ORF">Fmac_001429</name>
</gene>
<protein>
    <submittedName>
        <fullName evidence="2">Uncharacterized protein</fullName>
    </submittedName>
</protein>
<evidence type="ECO:0000313" key="3">
    <source>
        <dbReference type="Proteomes" id="UP001603857"/>
    </source>
</evidence>
<dbReference type="CDD" id="cd00303">
    <property type="entry name" value="retropepsin_like"/>
    <property type="match status" value="1"/>
</dbReference>
<dbReference type="InterPro" id="IPR021109">
    <property type="entry name" value="Peptidase_aspartic_dom_sf"/>
</dbReference>
<sequence length="323" mass="36755">MRQLMRTQIVPYKEELGGLCFFYDPDHQDEMRAICRAWEKPIYIGDGELGKARVSVFSDYEECRTRRGAPQPSTSHAPTSADKELQGNVDALTKKLEIMGAQLRALEDKDEESSLIIDDLRRQCKKKDQEIEQLKDECANINEKVTQAANIPKIDPGSQFQEIIAKIAHLEAEHAKQAQLIKMMQEDLTLTRFEAQRCISQDKFKGIVSHIIANDHLTFTDEKIPPEGPKHNKPLHIFVKCKEYLIAKVLIDNGSSLNVMPKRTLEQVSINGVQMSPSNTIVRTFDGSKREVVGEINLPIQIRPTIFNMEFQVMDITLVYNCS</sequence>
<dbReference type="Proteomes" id="UP001603857">
    <property type="component" value="Unassembled WGS sequence"/>
</dbReference>
<organism evidence="2 3">
    <name type="scientific">Flemingia macrophylla</name>
    <dbReference type="NCBI Taxonomy" id="520843"/>
    <lineage>
        <taxon>Eukaryota</taxon>
        <taxon>Viridiplantae</taxon>
        <taxon>Streptophyta</taxon>
        <taxon>Embryophyta</taxon>
        <taxon>Tracheophyta</taxon>
        <taxon>Spermatophyta</taxon>
        <taxon>Magnoliopsida</taxon>
        <taxon>eudicotyledons</taxon>
        <taxon>Gunneridae</taxon>
        <taxon>Pentapetalae</taxon>
        <taxon>rosids</taxon>
        <taxon>fabids</taxon>
        <taxon>Fabales</taxon>
        <taxon>Fabaceae</taxon>
        <taxon>Papilionoideae</taxon>
        <taxon>50 kb inversion clade</taxon>
        <taxon>NPAAA clade</taxon>
        <taxon>indigoferoid/millettioid clade</taxon>
        <taxon>Phaseoleae</taxon>
        <taxon>Flemingia</taxon>
    </lineage>
</organism>
<dbReference type="PANTHER" id="PTHR33240">
    <property type="entry name" value="OS08G0508500 PROTEIN"/>
    <property type="match status" value="1"/>
</dbReference>
<name>A0ABD1NH35_9FABA</name>
<dbReference type="AlphaFoldDB" id="A0ABD1NH35"/>